<name>A0A4Y9R101_9BACT</name>
<dbReference type="AlphaFoldDB" id="A0A4Y9R101"/>
<organism evidence="2 3">
    <name type="scientific">Algoriphagus kandeliae</name>
    <dbReference type="NCBI Taxonomy" id="2562278"/>
    <lineage>
        <taxon>Bacteria</taxon>
        <taxon>Pseudomonadati</taxon>
        <taxon>Bacteroidota</taxon>
        <taxon>Cytophagia</taxon>
        <taxon>Cytophagales</taxon>
        <taxon>Cyclobacteriaceae</taxon>
        <taxon>Algoriphagus</taxon>
    </lineage>
</organism>
<dbReference type="Gene3D" id="3.40.50.10910">
    <property type="entry name" value="Amidohydrolase"/>
    <property type="match status" value="1"/>
</dbReference>
<sequence>MVKNILLSLLLLLVGIPAFSQYQIITGGWVYDTDTKSFKKNSAIYLVNGKFGTGSEKVMNWDVKKLSDDDYILPGLIDLHAHYRVSFDGKAYDDTVAMPKIFLANGVTSTFPAGEIEPEKMWDLQKKIDAGQIPGPRILHSGPYFGTAAPDWNPEISDSEIRQRVDYWAKRGAYGFKAKGITSEQLKVLIDQAHKNDLTVTGHLNSGYRNSVNPQEAIQMGIDRVEHFLGGRLLADSIDAYQSLKNLDPADPLLDEIIQLYIDKGVYFDATLATYGAIGMIDSPIFFDFAIENEYFTDFTKDIIKSKNTPSAFSELCALIYPVKQGTLKRYYEAGGLITVGTDRPLLLDNYLGGGIGGFFIHRELAAMVEIGIPPGEVIYLATQQNAEALGIADKAGRISPGKWADMMIIRGNPIEDINRTRSVHTVVKGGKFYSSHDLKNAAKGKLGPSVEEVPDEIQ</sequence>
<dbReference type="InterPro" id="IPR032466">
    <property type="entry name" value="Metal_Hydrolase"/>
</dbReference>
<evidence type="ECO:0000313" key="3">
    <source>
        <dbReference type="Proteomes" id="UP000297647"/>
    </source>
</evidence>
<accession>A0A4Y9R101</accession>
<dbReference type="Gene3D" id="3.30.110.90">
    <property type="entry name" value="Amidohydrolase"/>
    <property type="match status" value="1"/>
</dbReference>
<dbReference type="Pfam" id="PF01979">
    <property type="entry name" value="Amidohydro_1"/>
    <property type="match status" value="1"/>
</dbReference>
<dbReference type="PANTHER" id="PTHR43135:SF3">
    <property type="entry name" value="ALPHA-D-RIBOSE 1-METHYLPHOSPHONATE 5-TRIPHOSPHATE DIPHOSPHATASE"/>
    <property type="match status" value="1"/>
</dbReference>
<dbReference type="EMBL" id="SPSB01000001">
    <property type="protein sequence ID" value="TFV97133.1"/>
    <property type="molecule type" value="Genomic_DNA"/>
</dbReference>
<dbReference type="Proteomes" id="UP000297647">
    <property type="component" value="Unassembled WGS sequence"/>
</dbReference>
<comment type="caution">
    <text evidence="2">The sequence shown here is derived from an EMBL/GenBank/DDBJ whole genome shotgun (WGS) entry which is preliminary data.</text>
</comment>
<keyword evidence="3" id="KW-1185">Reference proteome</keyword>
<dbReference type="SUPFAM" id="SSF51556">
    <property type="entry name" value="Metallo-dependent hydrolases"/>
    <property type="match status" value="1"/>
</dbReference>
<dbReference type="GO" id="GO:0016810">
    <property type="term" value="F:hydrolase activity, acting on carbon-nitrogen (but not peptide) bonds"/>
    <property type="evidence" value="ECO:0007669"/>
    <property type="project" value="InterPro"/>
</dbReference>
<protein>
    <submittedName>
        <fullName evidence="2">Amidohydrolase</fullName>
    </submittedName>
</protein>
<dbReference type="OrthoDB" id="9797498at2"/>
<gene>
    <name evidence="2" type="ORF">E4S40_00305</name>
</gene>
<dbReference type="Gene3D" id="1.20.58.520">
    <property type="entry name" value="Amidohydrolase"/>
    <property type="match status" value="1"/>
</dbReference>
<dbReference type="RefSeq" id="WP_135069150.1">
    <property type="nucleotide sequence ID" value="NZ_SPSB01000001.1"/>
</dbReference>
<dbReference type="Gene3D" id="2.30.40.10">
    <property type="entry name" value="Urease, subunit C, domain 1"/>
    <property type="match status" value="1"/>
</dbReference>
<evidence type="ECO:0000313" key="2">
    <source>
        <dbReference type="EMBL" id="TFV97133.1"/>
    </source>
</evidence>
<feature type="domain" description="Amidohydrolase-related" evidence="1">
    <location>
        <begin position="71"/>
        <end position="432"/>
    </location>
</feature>
<evidence type="ECO:0000259" key="1">
    <source>
        <dbReference type="Pfam" id="PF01979"/>
    </source>
</evidence>
<dbReference type="InterPro" id="IPR011059">
    <property type="entry name" value="Metal-dep_hydrolase_composite"/>
</dbReference>
<reference evidence="2 3" key="1">
    <citation type="submission" date="2019-03" db="EMBL/GenBank/DDBJ databases">
        <title>Algoriphagus sp. nov, a new strain isolated from root system soil of mangrove plant Kandelia.</title>
        <authorList>
            <person name="Yin Q."/>
            <person name="Wang K."/>
            <person name="Song Z."/>
        </authorList>
    </citation>
    <scope>NUCLEOTIDE SEQUENCE [LARGE SCALE GENOMIC DNA]</scope>
    <source>
        <strain evidence="2 3">XY-J91</strain>
    </source>
</reference>
<dbReference type="PANTHER" id="PTHR43135">
    <property type="entry name" value="ALPHA-D-RIBOSE 1-METHYLPHOSPHONATE 5-TRIPHOSPHATE DIPHOSPHATASE"/>
    <property type="match status" value="1"/>
</dbReference>
<keyword evidence="2" id="KW-0378">Hydrolase</keyword>
<dbReference type="InterPro" id="IPR051781">
    <property type="entry name" value="Metallo-dep_Hydrolase"/>
</dbReference>
<proteinExistence type="predicted"/>
<dbReference type="InterPro" id="IPR006680">
    <property type="entry name" value="Amidohydro-rel"/>
</dbReference>
<dbReference type="SUPFAM" id="SSF51338">
    <property type="entry name" value="Composite domain of metallo-dependent hydrolases"/>
    <property type="match status" value="1"/>
</dbReference>